<dbReference type="InterPro" id="IPR001627">
    <property type="entry name" value="Semap_dom"/>
</dbReference>
<keyword evidence="32" id="KW-1185">Reference proteome</keyword>
<evidence type="ECO:0000256" key="5">
    <source>
        <dbReference type="ARBA" id="ARBA00022679"/>
    </source>
</evidence>
<dbReference type="Gene3D" id="3.30.1680.10">
    <property type="entry name" value="ligand-binding face of the semaphorins, domain 2"/>
    <property type="match status" value="1"/>
</dbReference>
<evidence type="ECO:0000256" key="21">
    <source>
        <dbReference type="PIRSR" id="PIRSR000617-2"/>
    </source>
</evidence>
<dbReference type="InterPro" id="IPR036352">
    <property type="entry name" value="Semap_dom_sf"/>
</dbReference>
<evidence type="ECO:0000256" key="20">
    <source>
        <dbReference type="PIRSR" id="PIRSR000617-1"/>
    </source>
</evidence>
<dbReference type="GO" id="GO:0007399">
    <property type="term" value="P:nervous system development"/>
    <property type="evidence" value="ECO:0007669"/>
    <property type="project" value="TreeGrafter"/>
</dbReference>
<feature type="disulfide bond" evidence="22">
    <location>
        <begin position="103"/>
        <end position="159"/>
    </location>
</feature>
<dbReference type="FunFam" id="1.10.510.10:FF:000093">
    <property type="entry name" value="Hepatocyte growth factor receptor"/>
    <property type="match status" value="1"/>
</dbReference>
<evidence type="ECO:0000256" key="23">
    <source>
        <dbReference type="PIRSR" id="PIRSR000617-4"/>
    </source>
</evidence>
<dbReference type="InterPro" id="IPR016244">
    <property type="entry name" value="Tyr_kinase_HGF/MSP_rcpt"/>
</dbReference>
<evidence type="ECO:0000313" key="32">
    <source>
        <dbReference type="Proteomes" id="UP000594220"/>
    </source>
</evidence>
<dbReference type="PRINTS" id="PR00109">
    <property type="entry name" value="TYRKINASE"/>
</dbReference>
<keyword evidence="11 21" id="KW-0067">ATP-binding</keyword>
<dbReference type="InterPro" id="IPR015943">
    <property type="entry name" value="WD40/YVTN_repeat-like_dom_sf"/>
</dbReference>
<evidence type="ECO:0000256" key="16">
    <source>
        <dbReference type="ARBA" id="ARBA00023157"/>
    </source>
</evidence>
<dbReference type="Gene3D" id="1.10.510.10">
    <property type="entry name" value="Transferase(Phosphotransferase) domain 1"/>
    <property type="match status" value="1"/>
</dbReference>
<feature type="modified residue" description="Phosphotyrosine; by autocatalysis" evidence="23">
    <location>
        <position position="1360"/>
    </location>
</feature>
<reference evidence="31" key="2">
    <citation type="submission" date="2025-09" db="UniProtKB">
        <authorList>
            <consortium name="Ensembl"/>
        </authorList>
    </citation>
    <scope>IDENTIFICATION</scope>
</reference>
<comment type="caution">
    <text evidence="24">Lacks conserved residue(s) required for the propagation of feature annotation.</text>
</comment>
<dbReference type="PROSITE" id="PS50011">
    <property type="entry name" value="PROTEIN_KINASE_DOM"/>
    <property type="match status" value="1"/>
</dbReference>
<dbReference type="GO" id="GO:0005524">
    <property type="term" value="F:ATP binding"/>
    <property type="evidence" value="ECO:0007669"/>
    <property type="project" value="UniProtKB-UniRule"/>
</dbReference>
<dbReference type="SUPFAM" id="SSF103575">
    <property type="entry name" value="Plexin repeat"/>
    <property type="match status" value="1"/>
</dbReference>
<dbReference type="FunFam" id="2.130.10.10:FF:000194">
    <property type="entry name" value="Macrophage-stimulating 1 receptor a"/>
    <property type="match status" value="1"/>
</dbReference>
<accession>A0A7M4FB40</accession>
<dbReference type="Proteomes" id="UP000594220">
    <property type="component" value="Unplaced"/>
</dbReference>
<keyword evidence="4" id="KW-0597">Phosphoprotein</keyword>
<evidence type="ECO:0000256" key="4">
    <source>
        <dbReference type="ARBA" id="ARBA00022553"/>
    </source>
</evidence>
<keyword evidence="12" id="KW-0832">Ubl conjugation</keyword>
<dbReference type="CDD" id="cd00603">
    <property type="entry name" value="IPT_PCSR"/>
    <property type="match status" value="1"/>
</dbReference>
<dbReference type="CDD" id="cd01179">
    <property type="entry name" value="IPT_plexin_repeat2"/>
    <property type="match status" value="1"/>
</dbReference>
<dbReference type="Pfam" id="PF07714">
    <property type="entry name" value="PK_Tyr_Ser-Thr"/>
    <property type="match status" value="1"/>
</dbReference>
<dbReference type="RefSeq" id="XP_019403068.1">
    <property type="nucleotide sequence ID" value="XM_019547523.1"/>
</dbReference>
<feature type="signal peptide" evidence="28">
    <location>
        <begin position="1"/>
        <end position="20"/>
    </location>
</feature>
<feature type="disulfide bond" evidence="22">
    <location>
        <begin position="539"/>
        <end position="549"/>
    </location>
</feature>
<evidence type="ECO:0000256" key="18">
    <source>
        <dbReference type="ARBA" id="ARBA00023180"/>
    </source>
</evidence>
<comment type="subcellular location">
    <subcellularLocation>
        <location evidence="1">Membrane</location>
        <topology evidence="1">Single-pass type I membrane protein</topology>
    </subcellularLocation>
</comment>
<evidence type="ECO:0000256" key="2">
    <source>
        <dbReference type="ARBA" id="ARBA00010297"/>
    </source>
</evidence>
<evidence type="ECO:0000256" key="3">
    <source>
        <dbReference type="ARBA" id="ARBA00011902"/>
    </source>
</evidence>
<feature type="modified residue" description="Phosphotyrosine; by autocatalysis" evidence="23">
    <location>
        <position position="1246"/>
    </location>
</feature>
<feature type="disulfide bond" evidence="22">
    <location>
        <begin position="171"/>
        <end position="174"/>
    </location>
</feature>
<dbReference type="Gene3D" id="3.30.200.20">
    <property type="entry name" value="Phosphorylase Kinase, domain 1"/>
    <property type="match status" value="1"/>
</dbReference>
<keyword evidence="9 21" id="KW-0547">Nucleotide-binding</keyword>
<dbReference type="SUPFAM" id="SSF56112">
    <property type="entry name" value="Protein kinase-like (PK-like)"/>
    <property type="match status" value="1"/>
</dbReference>
<dbReference type="PANTHER" id="PTHR24416:SF564">
    <property type="entry name" value="MACROPHAGE-STIMULATING PROTEIN RECEPTOR"/>
    <property type="match status" value="1"/>
</dbReference>
<feature type="domain" description="Protein kinase" evidence="29">
    <location>
        <begin position="1089"/>
        <end position="1352"/>
    </location>
</feature>
<feature type="disulfide bond" evidence="22">
    <location>
        <begin position="295"/>
        <end position="367"/>
    </location>
</feature>
<dbReference type="Pfam" id="PF01403">
    <property type="entry name" value="Sema"/>
    <property type="match status" value="1"/>
</dbReference>
<dbReference type="OrthoDB" id="9985181at2759"/>
<dbReference type="InterPro" id="IPR014756">
    <property type="entry name" value="Ig_E-set"/>
</dbReference>
<feature type="transmembrane region" description="Helical" evidence="27">
    <location>
        <begin position="967"/>
        <end position="986"/>
    </location>
</feature>
<keyword evidence="14 27" id="KW-0472">Membrane</keyword>
<evidence type="ECO:0000256" key="7">
    <source>
        <dbReference type="ARBA" id="ARBA00022729"/>
    </source>
</evidence>
<dbReference type="GO" id="GO:0043235">
    <property type="term" value="C:receptor complex"/>
    <property type="evidence" value="ECO:0007669"/>
    <property type="project" value="TreeGrafter"/>
</dbReference>
<evidence type="ECO:0000256" key="19">
    <source>
        <dbReference type="ARBA" id="ARBA00051243"/>
    </source>
</evidence>
<evidence type="ECO:0000256" key="10">
    <source>
        <dbReference type="ARBA" id="ARBA00022777"/>
    </source>
</evidence>
<dbReference type="PROSITE" id="PS51004">
    <property type="entry name" value="SEMA"/>
    <property type="match status" value="1"/>
</dbReference>
<evidence type="ECO:0000256" key="12">
    <source>
        <dbReference type="ARBA" id="ARBA00022843"/>
    </source>
</evidence>
<feature type="disulfide bond" evidence="22">
    <location>
        <begin position="385"/>
        <end position="406"/>
    </location>
</feature>
<evidence type="ECO:0000256" key="15">
    <source>
        <dbReference type="ARBA" id="ARBA00023137"/>
    </source>
</evidence>
<dbReference type="InterPro" id="IPR017441">
    <property type="entry name" value="Protein_kinase_ATP_BS"/>
</dbReference>
<dbReference type="PANTHER" id="PTHR24416">
    <property type="entry name" value="TYROSINE-PROTEIN KINASE RECEPTOR"/>
    <property type="match status" value="1"/>
</dbReference>
<evidence type="ECO:0000256" key="11">
    <source>
        <dbReference type="ARBA" id="ARBA00022840"/>
    </source>
</evidence>
<dbReference type="SMART" id="SM00630">
    <property type="entry name" value="Sema"/>
    <property type="match status" value="1"/>
</dbReference>
<dbReference type="GO" id="GO:0016477">
    <property type="term" value="P:cell migration"/>
    <property type="evidence" value="ECO:0007669"/>
    <property type="project" value="TreeGrafter"/>
</dbReference>
<keyword evidence="15" id="KW-0829">Tyrosine-protein kinase</keyword>
<dbReference type="GO" id="GO:0001725">
    <property type="term" value="C:stress fiber"/>
    <property type="evidence" value="ECO:0007669"/>
    <property type="project" value="Ensembl"/>
</dbReference>
<dbReference type="SUPFAM" id="SSF101912">
    <property type="entry name" value="Sema domain"/>
    <property type="match status" value="1"/>
</dbReference>
<sequence>MGLLFLVCLFLEFDLPGVFCSTWECPRISYNAMRNYTVEYKLPNFITDSPIQNIVTYEDPSGASAIFVAVRNKIYVLSPELATLDVIVTGPMGSDQCKICALCPGTAGALQPEDTDNVVLVLDPSEPWLYSCGTSQHGLCFQHELETQDSLVLVKVSHCLYGKQQNNPLKCPDCVASPLGTRVLISEDSHVSYFYIASTINSSIAEKYNPKSVSVRRPKGTSDGFSPDFHSLTVRPEYQDTYPIDYVYAFRDQAFVYFLTVQKENPTSKAYHTRIVRLRADEHDMQHYRELILDCRFESKRRRKRSSAGRVYKRDVAFNVLQAAYATEAGSKLAHEISISDTDLVLFGTFAESEVENAMPQKYSAVCIFPVRMINQAIEDGMNKCCASDKHDILRGLTFYQEKEYCLHSVDSSCWNKPTQIAAALYKVDLFNGHMAGVLLTSIFVTTIGDVTVAHLGTSEGRIMQVVLQRSSSYPVILTNFSLGAPLPVLREAGLLGNSLFFVTGNKVSRVNITGPGCQHFLTCQRCLQAERFMRCGWCGSSCTRREDCTAAWSQESCSPVLTDFYPRSAPFQGKTKVTLCGLGFQSPSLFTASVGSPITDSTYQVTVGHRNCTVLPEESLNNRPRLLPLWQDFTDVLVCTLEPSEPQQQAVSVEVTLTILESMRLRPFYVSGSSTLGGFFFVEPNVISIHPTFGPVAGGTQVSIQGRNLTVGSSRRVTVSGVECPVLREDSQGDGMIFCTTPASRILGTASVALWIDEALFPVLQPFMYRPDPIIHSISPNCSYEGSNLTITGTHLDSVYYAKIQFDSSSIKTQARLCQGSHSAKTLVCQSPTYTFENKGESVQGNLTVLLDGTLGHRVFRLRYYPAPKILPFEHDDRTNRLKPGDDEIEIHHIGLDMLAECMSITMMVAGRDCNTNVLKNEVTCRIPKDMSIPMDGAPVKICVNGACTDLGWVVKTPSVDPGTGIVVGVVVAILLCCVLVFLLLKCKQMKKRGTENLQMLVTANSNAPSITIYPSARDYRELQVVPSTTPPHSSAARARFHDASHTAISDGLVVPLMRVPSCCIENLRPELLEEVKDILIPEERLVTHRDRVIGKGHFGSVYHGTYTDASHQEIHCAVKSLNRITDVEEVEEFLKEGILMKSFHHPHVLSLIGICLPQEGLPLVVLPYMKHGDLRHFIRSEERNPTVKDLISFGLQVAQGMDYLAQKKFVHRDLAARNCMLDQMFTVKVADFGLARDVFDKEYYSIRQHRQAKLPVKWMALESLQFQKFTSKSDVWSFGVLMWELMTRGASPYSEVDPYDITHYLLQGRRLPQPEYCPDLLYEVMLSCWSPKPSERPSFSALIVELEQILVSLKGEHYINLTVTYINLEHNQPFPPAQGSEDELVSSSDGEEAEC</sequence>
<feature type="binding site" evidence="21 25">
    <location>
        <position position="1121"/>
    </location>
    <ligand>
        <name>ATP</name>
        <dbReference type="ChEBI" id="CHEBI:30616"/>
    </ligand>
</feature>
<dbReference type="GO" id="GO:0006909">
    <property type="term" value="P:phagocytosis"/>
    <property type="evidence" value="ECO:0007669"/>
    <property type="project" value="TreeGrafter"/>
</dbReference>
<comment type="similarity">
    <text evidence="2">Belongs to the plexin family.</text>
</comment>
<evidence type="ECO:0000256" key="13">
    <source>
        <dbReference type="ARBA" id="ARBA00022989"/>
    </source>
</evidence>
<dbReference type="Ensembl" id="ENSCPRT00005026065.1">
    <property type="protein sequence ID" value="ENSCPRP00005022283.1"/>
    <property type="gene ID" value="ENSCPRG00005015543.1"/>
</dbReference>
<dbReference type="InterPro" id="IPR016201">
    <property type="entry name" value="PSI"/>
</dbReference>
<evidence type="ECO:0000256" key="26">
    <source>
        <dbReference type="SAM" id="MobiDB-lite"/>
    </source>
</evidence>
<dbReference type="GO" id="GO:0004714">
    <property type="term" value="F:transmembrane receptor protein tyrosine kinase activity"/>
    <property type="evidence" value="ECO:0007669"/>
    <property type="project" value="UniProtKB-EC"/>
</dbReference>
<keyword evidence="7 28" id="KW-0732">Signal</keyword>
<keyword evidence="18" id="KW-0325">Glycoprotein</keyword>
<dbReference type="InterPro" id="IPR002909">
    <property type="entry name" value="IPT_dom"/>
</dbReference>
<evidence type="ECO:0000256" key="8">
    <source>
        <dbReference type="ARBA" id="ARBA00022737"/>
    </source>
</evidence>
<evidence type="ECO:0000256" key="9">
    <source>
        <dbReference type="ARBA" id="ARBA00022741"/>
    </source>
</evidence>
<dbReference type="Pfam" id="PF01437">
    <property type="entry name" value="PSI"/>
    <property type="match status" value="1"/>
</dbReference>
<dbReference type="InterPro" id="IPR002165">
    <property type="entry name" value="Plexin_repeat"/>
</dbReference>
<evidence type="ECO:0000256" key="24">
    <source>
        <dbReference type="PROSITE-ProRule" id="PRU00352"/>
    </source>
</evidence>
<feature type="binding site" evidence="21">
    <location>
        <begin position="1168"/>
        <end position="1171"/>
    </location>
    <ligand>
        <name>ATP</name>
        <dbReference type="ChEBI" id="CHEBI:30616"/>
    </ligand>
</feature>
<dbReference type="Gene3D" id="2.130.10.10">
    <property type="entry name" value="YVTN repeat-like/Quinoprotein amine dehydrogenase"/>
    <property type="match status" value="1"/>
</dbReference>
<protein>
    <recommendedName>
        <fullName evidence="3">receptor protein-tyrosine kinase</fullName>
        <ecNumber evidence="3">2.7.10.1</ecNumber>
    </recommendedName>
</protein>
<dbReference type="GO" id="GO:0005886">
    <property type="term" value="C:plasma membrane"/>
    <property type="evidence" value="ECO:0007669"/>
    <property type="project" value="Ensembl"/>
</dbReference>
<feature type="disulfide bond" evidence="22">
    <location>
        <begin position="527"/>
        <end position="543"/>
    </location>
</feature>
<feature type="domain" description="Sema" evidence="30">
    <location>
        <begin position="25"/>
        <end position="513"/>
    </location>
</feature>
<dbReference type="InterPro" id="IPR050122">
    <property type="entry name" value="RTK"/>
</dbReference>
<evidence type="ECO:0000256" key="27">
    <source>
        <dbReference type="SAM" id="Phobius"/>
    </source>
</evidence>
<dbReference type="GeneID" id="109318332"/>
<feature type="compositionally biased region" description="Acidic residues" evidence="26">
    <location>
        <begin position="1382"/>
        <end position="1397"/>
    </location>
</feature>
<evidence type="ECO:0000256" key="1">
    <source>
        <dbReference type="ARBA" id="ARBA00004479"/>
    </source>
</evidence>
<dbReference type="FunFam" id="2.60.40.10:FF:000679">
    <property type="entry name" value="Macrophage stimulating 1 receptor"/>
    <property type="match status" value="1"/>
</dbReference>
<dbReference type="SMART" id="SM00429">
    <property type="entry name" value="IPT"/>
    <property type="match status" value="3"/>
</dbReference>
<dbReference type="SMART" id="SM00423">
    <property type="entry name" value="PSI"/>
    <property type="match status" value="1"/>
</dbReference>
<evidence type="ECO:0000313" key="31">
    <source>
        <dbReference type="Ensembl" id="ENSCPRP00005022283.1"/>
    </source>
</evidence>
<dbReference type="SUPFAM" id="SSF81296">
    <property type="entry name" value="E set domains"/>
    <property type="match status" value="3"/>
</dbReference>
<dbReference type="FunFam" id="3.30.1680.10:FF:000006">
    <property type="entry name" value="Macrophage-stimulating 1 receptor b"/>
    <property type="match status" value="1"/>
</dbReference>
<dbReference type="GeneTree" id="ENSGT00940000157842"/>
<comment type="catalytic activity">
    <reaction evidence="19">
        <text>L-tyrosyl-[protein] + ATP = O-phospho-L-tyrosyl-[protein] + ADP + H(+)</text>
        <dbReference type="Rhea" id="RHEA:10596"/>
        <dbReference type="Rhea" id="RHEA-COMP:10136"/>
        <dbReference type="Rhea" id="RHEA-COMP:20101"/>
        <dbReference type="ChEBI" id="CHEBI:15378"/>
        <dbReference type="ChEBI" id="CHEBI:30616"/>
        <dbReference type="ChEBI" id="CHEBI:46858"/>
        <dbReference type="ChEBI" id="CHEBI:61978"/>
        <dbReference type="ChEBI" id="CHEBI:456216"/>
        <dbReference type="EC" id="2.7.10.1"/>
    </reaction>
</comment>
<evidence type="ECO:0000256" key="25">
    <source>
        <dbReference type="PROSITE-ProRule" id="PRU10141"/>
    </source>
</evidence>
<dbReference type="GO" id="GO:0009615">
    <property type="term" value="P:response to virus"/>
    <property type="evidence" value="ECO:0007669"/>
    <property type="project" value="Ensembl"/>
</dbReference>
<reference evidence="31" key="1">
    <citation type="submission" date="2025-08" db="UniProtKB">
        <authorList>
            <consortium name="Ensembl"/>
        </authorList>
    </citation>
    <scope>IDENTIFICATION</scope>
</reference>
<feature type="disulfide bond" evidence="22">
    <location>
        <begin position="132"/>
        <end position="140"/>
    </location>
</feature>
<keyword evidence="16 22" id="KW-1015">Disulfide bond</keyword>
<dbReference type="EC" id="2.7.10.1" evidence="3"/>
<keyword evidence="5" id="KW-0808">Transferase</keyword>
<dbReference type="SMART" id="SM00219">
    <property type="entry name" value="TyrKc"/>
    <property type="match status" value="1"/>
</dbReference>
<feature type="disulfide bond" evidence="22">
    <location>
        <begin position="524"/>
        <end position="558"/>
    </location>
</feature>
<dbReference type="InterPro" id="IPR008266">
    <property type="entry name" value="Tyr_kinase_AS"/>
</dbReference>
<evidence type="ECO:0000256" key="6">
    <source>
        <dbReference type="ARBA" id="ARBA00022692"/>
    </source>
</evidence>
<dbReference type="Pfam" id="PF01833">
    <property type="entry name" value="TIG"/>
    <property type="match status" value="3"/>
</dbReference>
<feature type="disulfide bond" evidence="22">
    <location>
        <begin position="97"/>
        <end position="100"/>
    </location>
</feature>
<feature type="binding site" evidence="21">
    <location>
        <position position="1219"/>
    </location>
    <ligand>
        <name>ATP</name>
        <dbReference type="ChEBI" id="CHEBI:30616"/>
    </ligand>
</feature>
<dbReference type="InterPro" id="IPR013783">
    <property type="entry name" value="Ig-like_fold"/>
</dbReference>
<dbReference type="OMA" id="NISCRHF"/>
<dbReference type="GO" id="GO:0007169">
    <property type="term" value="P:cell surface receptor protein tyrosine kinase signaling pathway"/>
    <property type="evidence" value="ECO:0007669"/>
    <property type="project" value="InterPro"/>
</dbReference>
<feature type="modified residue" description="Phosphotyrosine; by autocatalysis" evidence="23">
    <location>
        <position position="1245"/>
    </location>
</feature>
<dbReference type="Gene3D" id="2.60.40.10">
    <property type="entry name" value="Immunoglobulins"/>
    <property type="match status" value="3"/>
</dbReference>
<dbReference type="InterPro" id="IPR020635">
    <property type="entry name" value="Tyr_kinase_cat_dom"/>
</dbReference>
<feature type="active site" description="Proton acceptor" evidence="20">
    <location>
        <position position="1215"/>
    </location>
</feature>
<dbReference type="PROSITE" id="PS00109">
    <property type="entry name" value="PROTEIN_KINASE_TYR"/>
    <property type="match status" value="1"/>
</dbReference>
<dbReference type="InterPro" id="IPR001245">
    <property type="entry name" value="Ser-Thr/Tyr_kinase_cat_dom"/>
</dbReference>
<dbReference type="CTD" id="4486"/>
<keyword evidence="13 27" id="KW-1133">Transmembrane helix</keyword>
<evidence type="ECO:0000256" key="22">
    <source>
        <dbReference type="PIRSR" id="PIRSR000617-3"/>
    </source>
</evidence>
<dbReference type="FunFam" id="3.30.200.20:FF:000251">
    <property type="entry name" value="Macrophage stimulating 1 receptor"/>
    <property type="match status" value="1"/>
</dbReference>
<gene>
    <name evidence="31" type="primary">MST1R</name>
</gene>
<evidence type="ECO:0000256" key="14">
    <source>
        <dbReference type="ARBA" id="ARBA00023136"/>
    </source>
</evidence>
<dbReference type="KEGG" id="cpoo:109318332"/>
<feature type="modified residue" description="Phosphotyrosine; by autocatalysis" evidence="23">
    <location>
        <position position="1367"/>
    </location>
</feature>
<evidence type="ECO:0000259" key="29">
    <source>
        <dbReference type="PROSITE" id="PS50011"/>
    </source>
</evidence>
<feature type="disulfide bond" evidence="22">
    <location>
        <begin position="518"/>
        <end position="536"/>
    </location>
</feature>
<evidence type="ECO:0000259" key="30">
    <source>
        <dbReference type="PROSITE" id="PS51004"/>
    </source>
</evidence>
<feature type="chain" id="PRO_5029854611" description="receptor protein-tyrosine kinase" evidence="28">
    <location>
        <begin position="21"/>
        <end position="1397"/>
    </location>
</feature>
<name>A0A7M4FB40_CROPO</name>
<evidence type="ECO:0000256" key="17">
    <source>
        <dbReference type="ARBA" id="ARBA00023170"/>
    </source>
</evidence>
<keyword evidence="6 27" id="KW-0812">Transmembrane</keyword>
<dbReference type="GO" id="GO:0051897">
    <property type="term" value="P:positive regulation of phosphatidylinositol 3-kinase/protein kinase B signal transduction"/>
    <property type="evidence" value="ECO:0007669"/>
    <property type="project" value="Ensembl"/>
</dbReference>
<dbReference type="CDD" id="cd05058">
    <property type="entry name" value="PTKc_Met_Ron"/>
    <property type="match status" value="1"/>
</dbReference>
<dbReference type="PROSITE" id="PS00107">
    <property type="entry name" value="PROTEIN_KINASE_ATP"/>
    <property type="match status" value="1"/>
</dbReference>
<proteinExistence type="inferred from homology"/>
<feature type="region of interest" description="Disordered" evidence="26">
    <location>
        <begin position="1376"/>
        <end position="1397"/>
    </location>
</feature>
<keyword evidence="10" id="KW-0418">Kinase</keyword>
<dbReference type="GO" id="GO:0005773">
    <property type="term" value="C:vacuole"/>
    <property type="evidence" value="ECO:0007669"/>
    <property type="project" value="Ensembl"/>
</dbReference>
<dbReference type="PIRSF" id="PIRSF000617">
    <property type="entry name" value="TyrPK_HGF-R"/>
    <property type="match status" value="1"/>
</dbReference>
<organism evidence="31 32">
    <name type="scientific">Crocodylus porosus</name>
    <name type="common">Saltwater crocodile</name>
    <name type="synonym">Estuarine crocodile</name>
    <dbReference type="NCBI Taxonomy" id="8502"/>
    <lineage>
        <taxon>Eukaryota</taxon>
        <taxon>Metazoa</taxon>
        <taxon>Chordata</taxon>
        <taxon>Craniata</taxon>
        <taxon>Vertebrata</taxon>
        <taxon>Euteleostomi</taxon>
        <taxon>Archelosauria</taxon>
        <taxon>Archosauria</taxon>
        <taxon>Crocodylia</taxon>
        <taxon>Longirostres</taxon>
        <taxon>Crocodylidae</taxon>
        <taxon>Crocodylus</taxon>
    </lineage>
</organism>
<keyword evidence="17" id="KW-0675">Receptor</keyword>
<evidence type="ECO:0000256" key="28">
    <source>
        <dbReference type="SAM" id="SignalP"/>
    </source>
</evidence>
<keyword evidence="8" id="KW-0677">Repeat</keyword>
<dbReference type="GO" id="GO:0019899">
    <property type="term" value="F:enzyme binding"/>
    <property type="evidence" value="ECO:0007669"/>
    <property type="project" value="Ensembl"/>
</dbReference>
<dbReference type="InterPro" id="IPR011009">
    <property type="entry name" value="Kinase-like_dom_sf"/>
</dbReference>
<dbReference type="InterPro" id="IPR000719">
    <property type="entry name" value="Prot_kinase_dom"/>
</dbReference>
<feature type="binding site" evidence="21">
    <location>
        <begin position="1095"/>
        <end position="1103"/>
    </location>
    <ligand>
        <name>ATP</name>
        <dbReference type="ChEBI" id="CHEBI:30616"/>
    </ligand>
</feature>